<evidence type="ECO:0000313" key="10">
    <source>
        <dbReference type="EMBL" id="GMT02502.1"/>
    </source>
</evidence>
<reference evidence="10" key="1">
    <citation type="submission" date="2023-10" db="EMBL/GenBank/DDBJ databases">
        <title>Genome assembly of Pristionchus species.</title>
        <authorList>
            <person name="Yoshida K."/>
            <person name="Sommer R.J."/>
        </authorList>
    </citation>
    <scope>NUCLEOTIDE SEQUENCE</scope>
    <source>
        <strain evidence="10">RS0144</strain>
    </source>
</reference>
<keyword evidence="11" id="KW-1185">Reference proteome</keyword>
<keyword evidence="4" id="KW-0472">Membrane</keyword>
<dbReference type="SUPFAM" id="SSF90193">
    <property type="entry name" value="Notch domain"/>
    <property type="match status" value="1"/>
</dbReference>
<keyword evidence="3" id="KW-1133">Transmembrane helix</keyword>
<dbReference type="GO" id="GO:0012505">
    <property type="term" value="C:endomembrane system"/>
    <property type="evidence" value="ECO:0007669"/>
    <property type="project" value="UniProtKB-SubCell"/>
</dbReference>
<dbReference type="Gene3D" id="4.10.470.20">
    <property type="match status" value="1"/>
</dbReference>
<dbReference type="EMBL" id="BTSX01000005">
    <property type="protein sequence ID" value="GMT02502.1"/>
    <property type="molecule type" value="Genomic_DNA"/>
</dbReference>
<dbReference type="AlphaFoldDB" id="A0AAV5U7X9"/>
<evidence type="ECO:0000256" key="7">
    <source>
        <dbReference type="ARBA" id="ARBA00046288"/>
    </source>
</evidence>
<keyword evidence="2" id="KW-0677">Repeat</keyword>
<organism evidence="10 11">
    <name type="scientific">Pristionchus entomophagus</name>
    <dbReference type="NCBI Taxonomy" id="358040"/>
    <lineage>
        <taxon>Eukaryota</taxon>
        <taxon>Metazoa</taxon>
        <taxon>Ecdysozoa</taxon>
        <taxon>Nematoda</taxon>
        <taxon>Chromadorea</taxon>
        <taxon>Rhabditida</taxon>
        <taxon>Rhabditina</taxon>
        <taxon>Diplogasteromorpha</taxon>
        <taxon>Diplogasteroidea</taxon>
        <taxon>Neodiplogasteridae</taxon>
        <taxon>Pristionchus</taxon>
    </lineage>
</organism>
<evidence type="ECO:0000256" key="1">
    <source>
        <dbReference type="ARBA" id="ARBA00022692"/>
    </source>
</evidence>
<keyword evidence="8" id="KW-0732">Signal</keyword>
<dbReference type="Proteomes" id="UP001432027">
    <property type="component" value="Unassembled WGS sequence"/>
</dbReference>
<evidence type="ECO:0000256" key="2">
    <source>
        <dbReference type="ARBA" id="ARBA00022737"/>
    </source>
</evidence>
<proteinExistence type="predicted"/>
<dbReference type="PROSITE" id="PS50258">
    <property type="entry name" value="LNR"/>
    <property type="match status" value="1"/>
</dbReference>
<dbReference type="Pfam" id="PF00066">
    <property type="entry name" value="Notch"/>
    <property type="match status" value="1"/>
</dbReference>
<feature type="signal peptide" evidence="8">
    <location>
        <begin position="1"/>
        <end position="24"/>
    </location>
</feature>
<evidence type="ECO:0000256" key="4">
    <source>
        <dbReference type="ARBA" id="ARBA00023136"/>
    </source>
</evidence>
<accession>A0AAV5U7X9</accession>
<evidence type="ECO:0000256" key="3">
    <source>
        <dbReference type="ARBA" id="ARBA00022989"/>
    </source>
</evidence>
<dbReference type="InterPro" id="IPR035993">
    <property type="entry name" value="Notch-like_dom_sf"/>
</dbReference>
<comment type="subcellular location">
    <subcellularLocation>
        <location evidence="7">Endomembrane system</location>
        <topology evidence="7">Single-pass type I membrane protein</topology>
    </subcellularLocation>
</comment>
<dbReference type="SMART" id="SM00004">
    <property type="entry name" value="NL"/>
    <property type="match status" value="1"/>
</dbReference>
<dbReference type="PROSITE" id="PS00022">
    <property type="entry name" value="EGF_1"/>
    <property type="match status" value="1"/>
</dbReference>
<dbReference type="InterPro" id="IPR000742">
    <property type="entry name" value="EGF"/>
</dbReference>
<sequence length="213" mass="24123">KPKISRMVTNLLVILVGITIGCRAFTDDTCKENCFSIATYSCTSDTCACHVGFGGDGCHQQLSTCRSCECNHHGQRVFLHGGYECECDEGYWGRRCEHTNESVAHLFKIENETRWKHCGNEKEIGDCEPPHLRVECGSENLDTCDENGNVRPFKKCPFPWLCYEKLRNGVCDWECERKECLWDGFDCSTDRACPDRCTTKSGICDLSCSLKDE</sequence>
<dbReference type="Gene3D" id="2.10.25.10">
    <property type="entry name" value="Laminin"/>
    <property type="match status" value="1"/>
</dbReference>
<feature type="chain" id="PRO_5043506966" description="LNR domain-containing protein" evidence="8">
    <location>
        <begin position="25"/>
        <end position="213"/>
    </location>
</feature>
<evidence type="ECO:0000313" key="11">
    <source>
        <dbReference type="Proteomes" id="UP001432027"/>
    </source>
</evidence>
<keyword evidence="5" id="KW-1015">Disulfide bond</keyword>
<dbReference type="PROSITE" id="PS01186">
    <property type="entry name" value="EGF_2"/>
    <property type="match status" value="1"/>
</dbReference>
<protein>
    <recommendedName>
        <fullName evidence="9">LNR domain-containing protein</fullName>
    </recommendedName>
</protein>
<gene>
    <name evidence="10" type="ORF">PENTCL1PPCAC_24676</name>
</gene>
<keyword evidence="1" id="KW-0812">Transmembrane</keyword>
<evidence type="ECO:0000256" key="5">
    <source>
        <dbReference type="ARBA" id="ARBA00023157"/>
    </source>
</evidence>
<keyword evidence="6" id="KW-0325">Glycoprotein</keyword>
<name>A0AAV5U7X9_9BILA</name>
<evidence type="ECO:0000259" key="9">
    <source>
        <dbReference type="PROSITE" id="PS50258"/>
    </source>
</evidence>
<evidence type="ECO:0000256" key="8">
    <source>
        <dbReference type="SAM" id="SignalP"/>
    </source>
</evidence>
<feature type="domain" description="LNR" evidence="9">
    <location>
        <begin position="156"/>
        <end position="197"/>
    </location>
</feature>
<dbReference type="InterPro" id="IPR000800">
    <property type="entry name" value="Notch_dom"/>
</dbReference>
<feature type="non-terminal residue" evidence="10">
    <location>
        <position position="1"/>
    </location>
</feature>
<comment type="caution">
    <text evidence="10">The sequence shown here is derived from an EMBL/GenBank/DDBJ whole genome shotgun (WGS) entry which is preliminary data.</text>
</comment>
<evidence type="ECO:0000256" key="6">
    <source>
        <dbReference type="ARBA" id="ARBA00023180"/>
    </source>
</evidence>
<feature type="non-terminal residue" evidence="10">
    <location>
        <position position="213"/>
    </location>
</feature>